<comment type="catalytic activity">
    <reaction evidence="7">
        <text>L-cysteinyl-[prolipoprotein] + a 1,2-diacyl-sn-glycero-3-phospho-(1'-sn-glycerol) = an S-1,2-diacyl-sn-glyceryl-L-cysteinyl-[prolipoprotein] + sn-glycerol 1-phosphate + H(+)</text>
        <dbReference type="Rhea" id="RHEA:56712"/>
        <dbReference type="Rhea" id="RHEA-COMP:14679"/>
        <dbReference type="Rhea" id="RHEA-COMP:14680"/>
        <dbReference type="ChEBI" id="CHEBI:15378"/>
        <dbReference type="ChEBI" id="CHEBI:29950"/>
        <dbReference type="ChEBI" id="CHEBI:57685"/>
        <dbReference type="ChEBI" id="CHEBI:64716"/>
        <dbReference type="ChEBI" id="CHEBI:140658"/>
        <dbReference type="EC" id="2.5.1.145"/>
    </reaction>
</comment>
<evidence type="ECO:0000256" key="4">
    <source>
        <dbReference type="ARBA" id="ARBA00022692"/>
    </source>
</evidence>
<dbReference type="Pfam" id="PF01790">
    <property type="entry name" value="LGT"/>
    <property type="match status" value="1"/>
</dbReference>
<dbReference type="PANTHER" id="PTHR30589:SF0">
    <property type="entry name" value="PHOSPHATIDYLGLYCEROL--PROLIPOPROTEIN DIACYLGLYCERYL TRANSFERASE"/>
    <property type="match status" value="1"/>
</dbReference>
<dbReference type="GO" id="GO:0005886">
    <property type="term" value="C:plasma membrane"/>
    <property type="evidence" value="ECO:0007669"/>
    <property type="project" value="UniProtKB-SubCell"/>
</dbReference>
<feature type="transmembrane region" description="Helical" evidence="7">
    <location>
        <begin position="121"/>
        <end position="141"/>
    </location>
</feature>
<comment type="similarity">
    <text evidence="1 7">Belongs to the Lgt family.</text>
</comment>
<dbReference type="HAMAP" id="MF_01147">
    <property type="entry name" value="Lgt"/>
    <property type="match status" value="1"/>
</dbReference>
<comment type="function">
    <text evidence="7">Catalyzes the transfer of the diacylglyceryl group from phosphatidylglycerol to the sulfhydryl group of the N-terminal cysteine of a prolipoprotein, the first step in the formation of mature lipoproteins.</text>
</comment>
<comment type="pathway">
    <text evidence="7">Protein modification; lipoprotein biosynthesis (diacylglyceryl transfer).</text>
</comment>
<evidence type="ECO:0000256" key="5">
    <source>
        <dbReference type="ARBA" id="ARBA00022989"/>
    </source>
</evidence>
<dbReference type="Proteomes" id="UP000479132">
    <property type="component" value="Unassembled WGS sequence"/>
</dbReference>
<evidence type="ECO:0000313" key="9">
    <source>
        <dbReference type="Proteomes" id="UP000479132"/>
    </source>
</evidence>
<reference evidence="8 9" key="1">
    <citation type="submission" date="2020-02" db="EMBL/GenBank/DDBJ databases">
        <title>Aliifodinibius halophilus 2W32, complete genome.</title>
        <authorList>
            <person name="Li Y."/>
            <person name="Wu S."/>
        </authorList>
    </citation>
    <scope>NUCLEOTIDE SEQUENCE [LARGE SCALE GENOMIC DNA]</scope>
    <source>
        <strain evidence="8 9">2W32</strain>
    </source>
</reference>
<dbReference type="GO" id="GO:0042158">
    <property type="term" value="P:lipoprotein biosynthetic process"/>
    <property type="evidence" value="ECO:0007669"/>
    <property type="project" value="UniProtKB-UniRule"/>
</dbReference>
<comment type="caution">
    <text evidence="8">The sequence shown here is derived from an EMBL/GenBank/DDBJ whole genome shotgun (WGS) entry which is preliminary data.</text>
</comment>
<feature type="transmembrane region" description="Helical" evidence="7">
    <location>
        <begin position="55"/>
        <end position="74"/>
    </location>
</feature>
<dbReference type="EC" id="2.5.1.145" evidence="7"/>
<dbReference type="PROSITE" id="PS01311">
    <property type="entry name" value="LGT"/>
    <property type="match status" value="1"/>
</dbReference>
<feature type="transmembrane region" description="Helical" evidence="7">
    <location>
        <begin position="161"/>
        <end position="178"/>
    </location>
</feature>
<dbReference type="GO" id="GO:0008961">
    <property type="term" value="F:phosphatidylglycerol-prolipoprotein diacylglyceryl transferase activity"/>
    <property type="evidence" value="ECO:0007669"/>
    <property type="project" value="UniProtKB-UniRule"/>
</dbReference>
<protein>
    <recommendedName>
        <fullName evidence="7">Phosphatidylglycerol--prolipoprotein diacylglyceryl transferase</fullName>
        <ecNumber evidence="7">2.5.1.145</ecNumber>
    </recommendedName>
</protein>
<dbReference type="PANTHER" id="PTHR30589">
    <property type="entry name" value="PROLIPOPROTEIN DIACYLGLYCERYL TRANSFERASE"/>
    <property type="match status" value="1"/>
</dbReference>
<dbReference type="EMBL" id="JAALLS010000028">
    <property type="protein sequence ID" value="NGP89936.1"/>
    <property type="molecule type" value="Genomic_DNA"/>
</dbReference>
<keyword evidence="4 7" id="KW-0812">Transmembrane</keyword>
<keyword evidence="3 7" id="KW-0808">Transferase</keyword>
<proteinExistence type="inferred from homology"/>
<evidence type="ECO:0000313" key="8">
    <source>
        <dbReference type="EMBL" id="NGP89936.1"/>
    </source>
</evidence>
<feature type="transmembrane region" description="Helical" evidence="7">
    <location>
        <begin position="296"/>
        <end position="321"/>
    </location>
</feature>
<name>A0A6M1T3C2_9BACT</name>
<organism evidence="8 9">
    <name type="scientific">Fodinibius halophilus</name>
    <dbReference type="NCBI Taxonomy" id="1736908"/>
    <lineage>
        <taxon>Bacteria</taxon>
        <taxon>Pseudomonadati</taxon>
        <taxon>Balneolota</taxon>
        <taxon>Balneolia</taxon>
        <taxon>Balneolales</taxon>
        <taxon>Balneolaceae</taxon>
        <taxon>Fodinibius</taxon>
    </lineage>
</organism>
<keyword evidence="2 7" id="KW-1003">Cell membrane</keyword>
<feature type="transmembrane region" description="Helical" evidence="7">
    <location>
        <begin position="86"/>
        <end position="109"/>
    </location>
</feature>
<evidence type="ECO:0000256" key="3">
    <source>
        <dbReference type="ARBA" id="ARBA00022679"/>
    </source>
</evidence>
<feature type="transmembrane region" description="Helical" evidence="7">
    <location>
        <begin position="272"/>
        <end position="290"/>
    </location>
</feature>
<dbReference type="AlphaFoldDB" id="A0A6M1T3C2"/>
<feature type="transmembrane region" description="Helical" evidence="7">
    <location>
        <begin position="242"/>
        <end position="260"/>
    </location>
</feature>
<dbReference type="UniPathway" id="UPA00664"/>
<feature type="binding site" evidence="7">
    <location>
        <position position="205"/>
    </location>
    <ligand>
        <name>a 1,2-diacyl-sn-glycero-3-phospho-(1'-sn-glycerol)</name>
        <dbReference type="ChEBI" id="CHEBI:64716"/>
    </ligand>
</feature>
<keyword evidence="8" id="KW-0449">Lipoprotein</keyword>
<feature type="transmembrane region" description="Helical" evidence="7">
    <location>
        <begin position="15"/>
        <end position="35"/>
    </location>
</feature>
<dbReference type="NCBIfam" id="TIGR00544">
    <property type="entry name" value="lgt"/>
    <property type="match status" value="1"/>
</dbReference>
<evidence type="ECO:0000256" key="6">
    <source>
        <dbReference type="ARBA" id="ARBA00023136"/>
    </source>
</evidence>
<evidence type="ECO:0000256" key="2">
    <source>
        <dbReference type="ARBA" id="ARBA00022475"/>
    </source>
</evidence>
<keyword evidence="6 7" id="KW-0472">Membrane</keyword>
<evidence type="ECO:0000256" key="1">
    <source>
        <dbReference type="ARBA" id="ARBA00007150"/>
    </source>
</evidence>
<dbReference type="InterPro" id="IPR001640">
    <property type="entry name" value="Lgt"/>
</dbReference>
<keyword evidence="5 7" id="KW-1133">Transmembrane helix</keyword>
<sequence>MVWDTSPEIVNLGTFHLPFPVAIWGIIVAIIAIFYSYPKIIPEEKSQQQSSTWKFWGLIISAFIGGQLIFLIFPSPEIQQIGPIRFRWYGLLFASSFVIGSFIMHHMYNKAGFTQEDLDRLLMFIIVGTVIGARLGHVLFYDFQLYLQNPLEIIKIWNGGLASHGAAIGILLAIYFYVKKYEKMSFFWLADRVVVPVSIGGALIRLGNFMNSEIVGQPTDLSWGIVFARRPDLSMVPRHPSMLYEALLCLFIFAIIWYIYKHYENRPPEGAMFSMFLVTLFGGRFFLEYLKHQQAAFATGALNMGQWLSIPLVAFGLWLLFRKVKWSTQIDNKNLK</sequence>
<evidence type="ECO:0000256" key="7">
    <source>
        <dbReference type="HAMAP-Rule" id="MF_01147"/>
    </source>
</evidence>
<accession>A0A6M1T3C2</accession>
<keyword evidence="9" id="KW-1185">Reference proteome</keyword>
<gene>
    <name evidence="7 8" type="primary">lgt</name>
    <name evidence="8" type="ORF">G3569_16370</name>
</gene>
<comment type="subcellular location">
    <subcellularLocation>
        <location evidence="7">Cell membrane</location>
        <topology evidence="7">Multi-pass membrane protein</topology>
    </subcellularLocation>
</comment>